<keyword evidence="3" id="KW-1185">Reference proteome</keyword>
<dbReference type="AlphaFoldDB" id="A0A2K8N9K9"/>
<protein>
    <submittedName>
        <fullName evidence="1">Uncharacterized protein</fullName>
    </submittedName>
</protein>
<organism evidence="1 3">
    <name type="scientific">Kyrpidia spormannii</name>
    <dbReference type="NCBI Taxonomy" id="2055160"/>
    <lineage>
        <taxon>Bacteria</taxon>
        <taxon>Bacillati</taxon>
        <taxon>Bacillota</taxon>
        <taxon>Bacilli</taxon>
        <taxon>Bacillales</taxon>
        <taxon>Alicyclobacillaceae</taxon>
        <taxon>Kyrpidia</taxon>
    </lineage>
</organism>
<evidence type="ECO:0000313" key="2">
    <source>
        <dbReference type="EMBL" id="CAB3395927.1"/>
    </source>
</evidence>
<reference evidence="1" key="2">
    <citation type="journal article" date="2018" name="Genome Announc.">
        <title>Complete Genome Sequence of Kyrpidia sp. Strain EA-1, a Thermophilic Knallgas Bacterium, Isolated from the Azores.</title>
        <authorList>
            <person name="Reiner J.E."/>
            <person name="Lapp C.J."/>
            <person name="Bunk B."/>
            <person name="Sproer C."/>
            <person name="Overmann J."/>
            <person name="Gescher J."/>
        </authorList>
    </citation>
    <scope>NUCLEOTIDE SEQUENCE</scope>
    <source>
        <strain evidence="1">EA-1</strain>
    </source>
</reference>
<dbReference type="Proteomes" id="UP000502196">
    <property type="component" value="Chromosome"/>
</dbReference>
<evidence type="ECO:0000313" key="3">
    <source>
        <dbReference type="Proteomes" id="UP000231932"/>
    </source>
</evidence>
<evidence type="ECO:0000313" key="4">
    <source>
        <dbReference type="Proteomes" id="UP000502196"/>
    </source>
</evidence>
<dbReference type="EMBL" id="LR792683">
    <property type="protein sequence ID" value="CAB3395927.1"/>
    <property type="molecule type" value="Genomic_DNA"/>
</dbReference>
<dbReference type="RefSeq" id="WP_100668734.1">
    <property type="nucleotide sequence ID" value="NZ_CP024955.1"/>
</dbReference>
<proteinExistence type="predicted"/>
<dbReference type="EMBL" id="CP024955">
    <property type="protein sequence ID" value="ATY85983.1"/>
    <property type="molecule type" value="Genomic_DNA"/>
</dbReference>
<dbReference type="KEGG" id="kyr:CVV65_14485"/>
<dbReference type="Proteomes" id="UP000231932">
    <property type="component" value="Chromosome"/>
</dbReference>
<gene>
    <name evidence="2" type="ORF">COOX1_3173</name>
    <name evidence="1" type="ORF">CVV65_14485</name>
</gene>
<sequence>MDEGITALACRAKADPDIFVELVQRFHPLITSIAAIHKAGRCKSRVQEIAVLVPKKRRRKLAKEVSH</sequence>
<name>A0A2K8N9K9_9BACL</name>
<reference evidence="2 4" key="3">
    <citation type="submission" date="2020-04" db="EMBL/GenBank/DDBJ databases">
        <authorList>
            <person name="Hogendoorn C."/>
        </authorList>
    </citation>
    <scope>NUCLEOTIDE SEQUENCE [LARGE SCALE GENOMIC DNA]</scope>
    <source>
        <strain evidence="2">COOX1</strain>
    </source>
</reference>
<accession>A0A2K8N9K9</accession>
<reference evidence="3" key="1">
    <citation type="submission" date="2017-11" db="EMBL/GenBank/DDBJ databases">
        <title>Complete Genome Sequence of Kyrpidia sp. Strain EA-1, a thermophilic, hydrogen-oxidizing Bacterium, isolated from the Azores.</title>
        <authorList>
            <person name="Reiner J.E."/>
            <person name="Lapp C.J."/>
            <person name="Bunk B."/>
            <person name="Gescher J."/>
        </authorList>
    </citation>
    <scope>NUCLEOTIDE SEQUENCE [LARGE SCALE GENOMIC DNA]</scope>
    <source>
        <strain evidence="3">EA-1</strain>
    </source>
</reference>
<evidence type="ECO:0000313" key="1">
    <source>
        <dbReference type="EMBL" id="ATY85983.1"/>
    </source>
</evidence>